<name>A0ABY4WHK1_9BACL</name>
<organism evidence="1 2">
    <name type="scientific">Brevibacillus ruminantium</name>
    <dbReference type="NCBI Taxonomy" id="2950604"/>
    <lineage>
        <taxon>Bacteria</taxon>
        <taxon>Bacillati</taxon>
        <taxon>Bacillota</taxon>
        <taxon>Bacilli</taxon>
        <taxon>Bacillales</taxon>
        <taxon>Paenibacillaceae</taxon>
        <taxon>Brevibacillus</taxon>
    </lineage>
</organism>
<reference evidence="1" key="1">
    <citation type="submission" date="2022-06" db="EMBL/GenBank/DDBJ databases">
        <title>Genome sequencing of Brevibacillus sp. BB3-R1.</title>
        <authorList>
            <person name="Heo J."/>
            <person name="Lee D."/>
            <person name="Won M."/>
            <person name="Han B.-H."/>
            <person name="Hong S.-B."/>
            <person name="Kwon S.-W."/>
        </authorList>
    </citation>
    <scope>NUCLEOTIDE SEQUENCE</scope>
    <source>
        <strain evidence="1">BB3-R1</strain>
    </source>
</reference>
<dbReference type="Proteomes" id="UP001056500">
    <property type="component" value="Chromosome"/>
</dbReference>
<keyword evidence="2" id="KW-1185">Reference proteome</keyword>
<accession>A0ABY4WHK1</accession>
<protein>
    <recommendedName>
        <fullName evidence="3">Lipoprotein</fullName>
    </recommendedName>
</protein>
<evidence type="ECO:0008006" key="3">
    <source>
        <dbReference type="Google" id="ProtNLM"/>
    </source>
</evidence>
<dbReference type="EMBL" id="CP098755">
    <property type="protein sequence ID" value="USG64819.1"/>
    <property type="molecule type" value="Genomic_DNA"/>
</dbReference>
<proteinExistence type="predicted"/>
<sequence length="237" mass="27492">MNPMQRAALLVCIMMSLVGCEAEQTLPKAKQGSFARSEYYPVVSDPQKATYYQPVEIDQVLPHLPQSLKQHLNLIDPGQLPFPVEKPTAFLVQFQSGGKEKLQHQLQLTYLREKDEYGREGNEFFIIRMTEVGENPFALMKEIQPGLDTFGNKIEVEPLREDVPMYHHIIQTNSSPVYTYYVWNEKEKQVNLLATRANEIDFYHDGVWYQIAYLINGNQVDEQVQKQMVELVKHMIK</sequence>
<evidence type="ECO:0000313" key="1">
    <source>
        <dbReference type="EMBL" id="USG64819.1"/>
    </source>
</evidence>
<evidence type="ECO:0000313" key="2">
    <source>
        <dbReference type="Proteomes" id="UP001056500"/>
    </source>
</evidence>
<dbReference type="RefSeq" id="WP_251871928.1">
    <property type="nucleotide sequence ID" value="NZ_CP098755.1"/>
</dbReference>
<gene>
    <name evidence="1" type="ORF">NDK47_22260</name>
</gene>
<dbReference type="PROSITE" id="PS51257">
    <property type="entry name" value="PROKAR_LIPOPROTEIN"/>
    <property type="match status" value="1"/>
</dbReference>